<dbReference type="Pfam" id="PF02171">
    <property type="entry name" value="Piwi"/>
    <property type="match status" value="2"/>
</dbReference>
<dbReference type="PANTHER" id="PTHR22891">
    <property type="entry name" value="EUKARYOTIC TRANSLATION INITIATION FACTOR 2C"/>
    <property type="match status" value="1"/>
</dbReference>
<sequence length="226" mass="25966">MTETGKNWHKKLPLTLYAYAGANTFNSSCFKVSNKVDDGIMKEALLDFYTKRKPDQIIIFRDGVSESQFNQVWIKLLRHARSLKRSGTLKIVGSPNNMLHGIVIDNKVCHPKNNDSYLGTHAGMIGITRQTHYYVLLDQAGFFTDDLQEFLHSWGQFMKIRDASETSSSHGRIYAPGVISVPQLFRLKDKGLTNNSQDDCWVIPFSWVYESRFFLQALMESRIEYL</sequence>
<feature type="domain" description="Piwi" evidence="1">
    <location>
        <begin position="19"/>
        <end position="73"/>
    </location>
</feature>
<name>A0A2P5VZB3_GOSBA</name>
<dbReference type="AlphaFoldDB" id="A0A2P5VZB3"/>
<evidence type="ECO:0000313" key="2">
    <source>
        <dbReference type="EMBL" id="PPR84177.1"/>
    </source>
</evidence>
<dbReference type="InterPro" id="IPR003165">
    <property type="entry name" value="Piwi"/>
</dbReference>
<dbReference type="InterPro" id="IPR012337">
    <property type="entry name" value="RNaseH-like_sf"/>
</dbReference>
<evidence type="ECO:0000313" key="3">
    <source>
        <dbReference type="Proteomes" id="UP000239757"/>
    </source>
</evidence>
<dbReference type="EMBL" id="KZ669987">
    <property type="protein sequence ID" value="PPR84177.1"/>
    <property type="molecule type" value="Genomic_DNA"/>
</dbReference>
<feature type="domain" description="Piwi" evidence="1">
    <location>
        <begin position="96"/>
        <end position="153"/>
    </location>
</feature>
<dbReference type="Gene3D" id="3.30.420.10">
    <property type="entry name" value="Ribonuclease H-like superfamily/Ribonuclease H"/>
    <property type="match status" value="2"/>
</dbReference>
<organism evidence="2 3">
    <name type="scientific">Gossypium barbadense</name>
    <name type="common">Sea Island cotton</name>
    <name type="synonym">Hibiscus barbadensis</name>
    <dbReference type="NCBI Taxonomy" id="3634"/>
    <lineage>
        <taxon>Eukaryota</taxon>
        <taxon>Viridiplantae</taxon>
        <taxon>Streptophyta</taxon>
        <taxon>Embryophyta</taxon>
        <taxon>Tracheophyta</taxon>
        <taxon>Spermatophyta</taxon>
        <taxon>Magnoliopsida</taxon>
        <taxon>eudicotyledons</taxon>
        <taxon>Gunneridae</taxon>
        <taxon>Pentapetalae</taxon>
        <taxon>rosids</taxon>
        <taxon>malvids</taxon>
        <taxon>Malvales</taxon>
        <taxon>Malvaceae</taxon>
        <taxon>Malvoideae</taxon>
        <taxon>Gossypium</taxon>
    </lineage>
</organism>
<dbReference type="GO" id="GO:0003676">
    <property type="term" value="F:nucleic acid binding"/>
    <property type="evidence" value="ECO:0007669"/>
    <property type="project" value="InterPro"/>
</dbReference>
<dbReference type="SUPFAM" id="SSF53098">
    <property type="entry name" value="Ribonuclease H-like"/>
    <property type="match status" value="1"/>
</dbReference>
<reference evidence="2 3" key="1">
    <citation type="submission" date="2015-01" db="EMBL/GenBank/DDBJ databases">
        <title>Genome of allotetraploid Gossypium barbadense reveals genomic plasticity and fiber elongation in cotton evolution.</title>
        <authorList>
            <person name="Chen X."/>
            <person name="Liu X."/>
            <person name="Zhao B."/>
            <person name="Zheng H."/>
            <person name="Hu Y."/>
            <person name="Lu G."/>
            <person name="Yang C."/>
            <person name="Chen J."/>
            <person name="Shan C."/>
            <person name="Zhang L."/>
            <person name="Zhou Y."/>
            <person name="Wang L."/>
            <person name="Guo W."/>
            <person name="Bai Y."/>
            <person name="Ruan J."/>
            <person name="Shangguan X."/>
            <person name="Mao Y."/>
            <person name="Jiang J."/>
            <person name="Zhu Y."/>
            <person name="Lei J."/>
            <person name="Kang H."/>
            <person name="Chen S."/>
            <person name="He X."/>
            <person name="Wang R."/>
            <person name="Wang Y."/>
            <person name="Chen J."/>
            <person name="Wang L."/>
            <person name="Yu S."/>
            <person name="Wang B."/>
            <person name="Wei J."/>
            <person name="Song S."/>
            <person name="Lu X."/>
            <person name="Gao Z."/>
            <person name="Gu W."/>
            <person name="Deng X."/>
            <person name="Ma D."/>
            <person name="Wang S."/>
            <person name="Liang W."/>
            <person name="Fang L."/>
            <person name="Cai C."/>
            <person name="Zhu X."/>
            <person name="Zhou B."/>
            <person name="Zhang Y."/>
            <person name="Chen Z."/>
            <person name="Xu S."/>
            <person name="Zhu R."/>
            <person name="Wang S."/>
            <person name="Zhang T."/>
            <person name="Zhao G."/>
        </authorList>
    </citation>
    <scope>NUCLEOTIDE SEQUENCE [LARGE SCALE GENOMIC DNA]</scope>
    <source>
        <strain evidence="3">cv. Xinhai21</strain>
        <tissue evidence="2">Leaf</tissue>
    </source>
</reference>
<protein>
    <recommendedName>
        <fullName evidence="1">Piwi domain-containing protein</fullName>
    </recommendedName>
</protein>
<evidence type="ECO:0000259" key="1">
    <source>
        <dbReference type="Pfam" id="PF02171"/>
    </source>
</evidence>
<proteinExistence type="predicted"/>
<accession>A0A2P5VZB3</accession>
<dbReference type="InterPro" id="IPR036397">
    <property type="entry name" value="RNaseH_sf"/>
</dbReference>
<dbReference type="OrthoDB" id="1860322at2759"/>
<dbReference type="Proteomes" id="UP000239757">
    <property type="component" value="Unassembled WGS sequence"/>
</dbReference>
<gene>
    <name evidence="2" type="ORF">GOBAR_AA36535</name>
</gene>